<name>A0A9X1CJC8_9BACI</name>
<evidence type="ECO:0000313" key="2">
    <source>
        <dbReference type="EMBL" id="MBP2079720.1"/>
    </source>
</evidence>
<dbReference type="InterPro" id="IPR010982">
    <property type="entry name" value="Lambda_DNA-bd_dom_sf"/>
</dbReference>
<dbReference type="Gene3D" id="1.25.40.10">
    <property type="entry name" value="Tetratricopeptide repeat domain"/>
    <property type="match status" value="1"/>
</dbReference>
<dbReference type="Gene3D" id="1.10.260.40">
    <property type="entry name" value="lambda repressor-like DNA-binding domains"/>
    <property type="match status" value="1"/>
</dbReference>
<organism evidence="2 3">
    <name type="scientific">Oceanobacillus polygoni</name>
    <dbReference type="NCBI Taxonomy" id="1235259"/>
    <lineage>
        <taxon>Bacteria</taxon>
        <taxon>Bacillati</taxon>
        <taxon>Bacillota</taxon>
        <taxon>Bacilli</taxon>
        <taxon>Bacillales</taxon>
        <taxon>Bacillaceae</taxon>
        <taxon>Oceanobacillus</taxon>
    </lineage>
</organism>
<dbReference type="InterPro" id="IPR001387">
    <property type="entry name" value="Cro/C1-type_HTH"/>
</dbReference>
<protein>
    <submittedName>
        <fullName evidence="2">Tetratricopeptide (TPR) repeat protein</fullName>
    </submittedName>
</protein>
<dbReference type="InterPro" id="IPR011990">
    <property type="entry name" value="TPR-like_helical_dom_sf"/>
</dbReference>
<reference evidence="2" key="1">
    <citation type="submission" date="2021-03" db="EMBL/GenBank/DDBJ databases">
        <title>Genomic Encyclopedia of Type Strains, Phase IV (KMG-IV): sequencing the most valuable type-strain genomes for metagenomic binning, comparative biology and taxonomic classification.</title>
        <authorList>
            <person name="Goeker M."/>
        </authorList>
    </citation>
    <scope>NUCLEOTIDE SEQUENCE</scope>
    <source>
        <strain evidence="2">DSM 107338</strain>
    </source>
</reference>
<dbReference type="RefSeq" id="WP_210095948.1">
    <property type="nucleotide sequence ID" value="NZ_JAGGMB010000020.1"/>
</dbReference>
<dbReference type="GO" id="GO:0003677">
    <property type="term" value="F:DNA binding"/>
    <property type="evidence" value="ECO:0007669"/>
    <property type="project" value="InterPro"/>
</dbReference>
<accession>A0A9X1CJC8</accession>
<dbReference type="Proteomes" id="UP001138793">
    <property type="component" value="Unassembled WGS sequence"/>
</dbReference>
<dbReference type="PROSITE" id="PS50943">
    <property type="entry name" value="HTH_CROC1"/>
    <property type="match status" value="1"/>
</dbReference>
<dbReference type="EMBL" id="JAGGMB010000020">
    <property type="protein sequence ID" value="MBP2079720.1"/>
    <property type="molecule type" value="Genomic_DNA"/>
</dbReference>
<dbReference type="AlphaFoldDB" id="A0A9X1CJC8"/>
<comment type="caution">
    <text evidence="2">The sequence shown here is derived from an EMBL/GenBank/DDBJ whole genome shotgun (WGS) entry which is preliminary data.</text>
</comment>
<dbReference type="CDD" id="cd00093">
    <property type="entry name" value="HTH_XRE"/>
    <property type="match status" value="1"/>
</dbReference>
<feature type="domain" description="HTH cro/C1-type" evidence="1">
    <location>
        <begin position="8"/>
        <end position="61"/>
    </location>
</feature>
<evidence type="ECO:0000259" key="1">
    <source>
        <dbReference type="PROSITE" id="PS50943"/>
    </source>
</evidence>
<gene>
    <name evidence="2" type="ORF">J2Z64_004019</name>
</gene>
<sequence length="422" mass="49639">MIDIGSFIKLQRTKQEMTLNELSEGIVSVSYLSKIENQKTQASPDIIQLLCNRLGIEIDNSSEDLIKEKCNKWYSMLFEVNNKDEIITTYEEIQEMLDKNLSNSLLMFEIHKIRYFLILGNYDGALKKINELNEIANTFDSLQQFYWFKFRGNYYSTASDFQQALQMYKLAEEKINRIDITEDEIADLQYTISVTHSKLRNTLESIDYANRSLEIFMKQYNFQRCAQCHIILGISYRRIKMHERAIKNYNLAKHLGELNKDKQIIQLTNLNLGYLYSVTGETKEAISFYEKVANDEDVNLEERLNAITSIIKEFYNIDKINEVKEAIVKAQNILDLAKDKGYSKLFSYIIHTFEYAINGENDRFVLFVKDKFIPFLKNHSDYANLVFYSTMLAKHFEEQYKYKDAVKYYKLANSAYDNLISL</sequence>
<dbReference type="SMART" id="SM00530">
    <property type="entry name" value="HTH_XRE"/>
    <property type="match status" value="1"/>
</dbReference>
<dbReference type="SUPFAM" id="SSF47413">
    <property type="entry name" value="lambda repressor-like DNA-binding domains"/>
    <property type="match status" value="1"/>
</dbReference>
<proteinExistence type="predicted"/>
<dbReference type="SUPFAM" id="SSF48452">
    <property type="entry name" value="TPR-like"/>
    <property type="match status" value="1"/>
</dbReference>
<dbReference type="Pfam" id="PF01381">
    <property type="entry name" value="HTH_3"/>
    <property type="match status" value="1"/>
</dbReference>
<evidence type="ECO:0000313" key="3">
    <source>
        <dbReference type="Proteomes" id="UP001138793"/>
    </source>
</evidence>
<keyword evidence="3" id="KW-1185">Reference proteome</keyword>